<dbReference type="EMBL" id="OC855019">
    <property type="protein sequence ID" value="CAD7621019.1"/>
    <property type="molecule type" value="Genomic_DNA"/>
</dbReference>
<feature type="region of interest" description="Disordered" evidence="3">
    <location>
        <begin position="1"/>
        <end position="86"/>
    </location>
</feature>
<feature type="domain" description="Septin-type G" evidence="4">
    <location>
        <begin position="92"/>
        <end position="212"/>
    </location>
</feature>
<keyword evidence="1" id="KW-0342">GTP-binding</keyword>
<dbReference type="CDD" id="cd00882">
    <property type="entry name" value="Ras_like_GTPase"/>
    <property type="match status" value="1"/>
</dbReference>
<evidence type="ECO:0000313" key="6">
    <source>
        <dbReference type="EMBL" id="CAD7621019.1"/>
    </source>
</evidence>
<accession>A0A7R9KDD7</accession>
<dbReference type="SUPFAM" id="SSF52540">
    <property type="entry name" value="P-loop containing nucleoside triphosphate hydrolases"/>
    <property type="match status" value="2"/>
</dbReference>
<feature type="domain" description="DUF8206" evidence="5">
    <location>
        <begin position="409"/>
        <end position="468"/>
    </location>
</feature>
<evidence type="ECO:0000256" key="1">
    <source>
        <dbReference type="RuleBase" id="RU004560"/>
    </source>
</evidence>
<dbReference type="EMBL" id="CAJPIZ010000444">
    <property type="protein sequence ID" value="CAG2101449.1"/>
    <property type="molecule type" value="Genomic_DNA"/>
</dbReference>
<dbReference type="Proteomes" id="UP000759131">
    <property type="component" value="Unassembled WGS sequence"/>
</dbReference>
<evidence type="ECO:0000259" key="4">
    <source>
        <dbReference type="Pfam" id="PF00735"/>
    </source>
</evidence>
<dbReference type="Gene3D" id="3.40.50.300">
    <property type="entry name" value="P-loop containing nucleotide triphosphate hydrolases"/>
    <property type="match status" value="1"/>
</dbReference>
<dbReference type="GO" id="GO:0005525">
    <property type="term" value="F:GTP binding"/>
    <property type="evidence" value="ECO:0007669"/>
    <property type="project" value="UniProtKB-KW"/>
</dbReference>
<evidence type="ECO:0000256" key="2">
    <source>
        <dbReference type="SAM" id="Coils"/>
    </source>
</evidence>
<evidence type="ECO:0008006" key="8">
    <source>
        <dbReference type="Google" id="ProtNLM"/>
    </source>
</evidence>
<feature type="compositionally biased region" description="Basic and acidic residues" evidence="3">
    <location>
        <begin position="75"/>
        <end position="86"/>
    </location>
</feature>
<protein>
    <recommendedName>
        <fullName evidence="8">G domain-containing protein</fullName>
    </recommendedName>
</protein>
<dbReference type="InterPro" id="IPR027417">
    <property type="entry name" value="P-loop_NTPase"/>
</dbReference>
<dbReference type="PANTHER" id="PTHR32046:SF11">
    <property type="entry name" value="IMMUNE-ASSOCIATED NUCLEOTIDE-BINDING PROTEIN 10-LIKE"/>
    <property type="match status" value="1"/>
</dbReference>
<sequence length="711" mass="80114">MELYRRSMAENNPPPVKPRRQKSDESNVGVDSGTSKRVSGNVDAMRQKFDMSPDLGISRLSFDKSPSPQKTWTRPFDRSPDTDKLPPKQKREITLLLLGQSGVGKSTFINAIVNYLSFETMDAANGRPICLMPVSFTISDPSTLLPLPVALGDQDQTQEQTKDTTKSVTQYPMCYKFEDDNIVLNIIDTPGIADTDGVEKDNINMKNILDFISNYREINAFCVLLKSNDTRVSVVFNAANNILFLFTNSRSTYYVPGESGPALISILKQIKESPPKVEIPYNKNTIYCFDSESFRYLVASSPPNNIQFDSKQKSSYVDSWDISVKECQRLFEYVIQLTPHKVMDTLSLNNAKQIIQLLTQPLADIAKNIADNVKKCEKHSIEIKEFSGTIEELNNKLYIPSVDIITVPLDRPKTVCSDGECCEAKTINGVTDITYTRECHSPCYLVLNDGDIMGNTALLRCKAFNKESRSDRNRGELKSWWLARVLSKSSEKRKEKGAQSNVCHECGHSYEMHMQLLYETQHKVTKVTDQAVNTKIKSVQIAADLKERQLRTLDKRIAELNAENKIIAESVPKFACFLANNALTPINDAFEAYVRHLIDNERKGFTTTSGADSRVTTERLEQMLDQYKKEKTLIKSKMNEPDAGSPGSITLAEINACVERLRMLKHKGGAISRMLDEQSRAKVSRHVRQNQVDCSALPNNKFSIAKLFSKK</sequence>
<feature type="coiled-coil region" evidence="2">
    <location>
        <begin position="543"/>
        <end position="570"/>
    </location>
</feature>
<dbReference type="OrthoDB" id="2386367at2759"/>
<keyword evidence="1" id="KW-0547">Nucleotide-binding</keyword>
<name>A0A7R9KDD7_9ACAR</name>
<dbReference type="InterPro" id="IPR025662">
    <property type="entry name" value="Sigma_54_int_dom_ATP-bd_1"/>
</dbReference>
<reference evidence="6" key="1">
    <citation type="submission" date="2020-11" db="EMBL/GenBank/DDBJ databases">
        <authorList>
            <person name="Tran Van P."/>
        </authorList>
    </citation>
    <scope>NUCLEOTIDE SEQUENCE</scope>
</reference>
<proteinExistence type="inferred from homology"/>
<keyword evidence="7" id="KW-1185">Reference proteome</keyword>
<comment type="similarity">
    <text evidence="1">Belongs to the TRAFAC class TrmE-Era-EngA-EngB-Septin-like GTPase superfamily. Septin GTPase family.</text>
</comment>
<organism evidence="6">
    <name type="scientific">Medioppia subpectinata</name>
    <dbReference type="NCBI Taxonomy" id="1979941"/>
    <lineage>
        <taxon>Eukaryota</taxon>
        <taxon>Metazoa</taxon>
        <taxon>Ecdysozoa</taxon>
        <taxon>Arthropoda</taxon>
        <taxon>Chelicerata</taxon>
        <taxon>Arachnida</taxon>
        <taxon>Acari</taxon>
        <taxon>Acariformes</taxon>
        <taxon>Sarcoptiformes</taxon>
        <taxon>Oribatida</taxon>
        <taxon>Brachypylina</taxon>
        <taxon>Oppioidea</taxon>
        <taxon>Oppiidae</taxon>
        <taxon>Medioppia</taxon>
    </lineage>
</organism>
<dbReference type="Pfam" id="PF26633">
    <property type="entry name" value="DUF8206"/>
    <property type="match status" value="1"/>
</dbReference>
<dbReference type="InterPro" id="IPR058519">
    <property type="entry name" value="DUF8206"/>
</dbReference>
<dbReference type="PROSITE" id="PS00675">
    <property type="entry name" value="SIGMA54_INTERACT_1"/>
    <property type="match status" value="1"/>
</dbReference>
<dbReference type="PANTHER" id="PTHR32046">
    <property type="entry name" value="G DOMAIN-CONTAINING PROTEIN"/>
    <property type="match status" value="1"/>
</dbReference>
<evidence type="ECO:0000313" key="7">
    <source>
        <dbReference type="Proteomes" id="UP000759131"/>
    </source>
</evidence>
<evidence type="ECO:0000259" key="5">
    <source>
        <dbReference type="Pfam" id="PF26633"/>
    </source>
</evidence>
<keyword evidence="2" id="KW-0175">Coiled coil</keyword>
<evidence type="ECO:0000256" key="3">
    <source>
        <dbReference type="SAM" id="MobiDB-lite"/>
    </source>
</evidence>
<dbReference type="Pfam" id="PF00735">
    <property type="entry name" value="Septin"/>
    <property type="match status" value="1"/>
</dbReference>
<gene>
    <name evidence="6" type="ORF">OSB1V03_LOCUS1498</name>
</gene>
<dbReference type="InterPro" id="IPR030379">
    <property type="entry name" value="G_SEPTIN_dom"/>
</dbReference>
<dbReference type="AlphaFoldDB" id="A0A7R9KDD7"/>